<dbReference type="EMBL" id="JAPFQI010000030">
    <property type="protein sequence ID" value="MCW8088246.1"/>
    <property type="molecule type" value="Genomic_DNA"/>
</dbReference>
<reference evidence="1 2" key="1">
    <citation type="submission" date="2022-10" db="EMBL/GenBank/DDBJ databases">
        <title>Roseococcus glaciei nov., sp. nov., isolated from glacier.</title>
        <authorList>
            <person name="Liu Q."/>
            <person name="Xin Y.-H."/>
        </authorList>
    </citation>
    <scope>NUCLEOTIDE SEQUENCE [LARGE SCALE GENOMIC DNA]</scope>
    <source>
        <strain evidence="1 2">MDT2-1-1</strain>
    </source>
</reference>
<gene>
    <name evidence="1" type="ORF">OF850_21880</name>
</gene>
<comment type="caution">
    <text evidence="1">The sequence shown here is derived from an EMBL/GenBank/DDBJ whole genome shotgun (WGS) entry which is preliminary data.</text>
</comment>
<accession>A0ABT3P1I3</accession>
<keyword evidence="2" id="KW-1185">Reference proteome</keyword>
<evidence type="ECO:0000313" key="2">
    <source>
        <dbReference type="Proteomes" id="UP001526430"/>
    </source>
</evidence>
<evidence type="ECO:0000313" key="1">
    <source>
        <dbReference type="EMBL" id="MCW8088246.1"/>
    </source>
</evidence>
<dbReference type="Proteomes" id="UP001526430">
    <property type="component" value="Unassembled WGS sequence"/>
</dbReference>
<evidence type="ECO:0008006" key="3">
    <source>
        <dbReference type="Google" id="ProtNLM"/>
    </source>
</evidence>
<organism evidence="1 2">
    <name type="scientific">Sabulicella glaciei</name>
    <dbReference type="NCBI Taxonomy" id="2984948"/>
    <lineage>
        <taxon>Bacteria</taxon>
        <taxon>Pseudomonadati</taxon>
        <taxon>Pseudomonadota</taxon>
        <taxon>Alphaproteobacteria</taxon>
        <taxon>Acetobacterales</taxon>
        <taxon>Acetobacteraceae</taxon>
        <taxon>Sabulicella</taxon>
    </lineage>
</organism>
<name>A0ABT3P1I3_9PROT</name>
<protein>
    <recommendedName>
        <fullName evidence="3">ApeA N-terminal domain-containing protein</fullName>
    </recommendedName>
</protein>
<sequence>MLAPAKNFNPPVFEDLERMHFTTDRTWIIEHSSGGGQPDRVFLSDPMDDTGSESLKGGEKLIFNRSFTGVSNFPETIEINQKLVHALDLYFLADRNAYCRLDEKGDIEEIIKITMLPKGKHPFPGRIVTIRADCLYEYMVLSGTYLIFKFDFTRYKFGHFSDWSDKNRGEEQTHATKYHYGTGPSASFVNGFMISPSTITYDDVLAKRTGRWSNGGKQYATFKIQDWRNKRLVEISCAPQNITNYFDAKPGLPFEVSPAFFRADVLSKYKADPDKYTIGDRTISCRNAWHLTTYDINEEGQVHTYIIYLSQLPYEEQLYWQAFNEWPKAPISKRAFETDYDGQFSTQYDPIIKLKSYVRALDSADLEWWKARGDELIAVVHLPASEAPAEWASEIMALDQMIVEGFQTKALRALLTAKGKTPDKEWGTIKLLEELLVVYGESQEDAKDVVAPLRTLHHLRSKLKGHGAVSERRSLEAQARSEFETFRNHFTQLAAGCDAAMTRIMSLLRPGVTPNDA</sequence>
<proteinExistence type="predicted"/>